<protein>
    <submittedName>
        <fullName evidence="2">Uncharacterized protein</fullName>
    </submittedName>
</protein>
<name>A0A2C9V2D1_MANES</name>
<dbReference type="AlphaFoldDB" id="A0A2C9V2D1"/>
<dbReference type="EMBL" id="CM004396">
    <property type="protein sequence ID" value="OAY38401.1"/>
    <property type="molecule type" value="Genomic_DNA"/>
</dbReference>
<gene>
    <name evidence="2" type="ORF">MANES_10G011600</name>
</gene>
<evidence type="ECO:0000256" key="1">
    <source>
        <dbReference type="SAM" id="MobiDB-lite"/>
    </source>
</evidence>
<feature type="region of interest" description="Disordered" evidence="1">
    <location>
        <begin position="1"/>
        <end position="20"/>
    </location>
</feature>
<sequence>MLRPTPLPRPSTSKSSLHSVHTLQDKENPHKFFLFLCFLFIHVNC</sequence>
<accession>A0A2C9V2D1</accession>
<evidence type="ECO:0000313" key="2">
    <source>
        <dbReference type="EMBL" id="OAY38401.1"/>
    </source>
</evidence>
<feature type="compositionally biased region" description="Polar residues" evidence="1">
    <location>
        <begin position="10"/>
        <end position="20"/>
    </location>
</feature>
<organism evidence="2">
    <name type="scientific">Manihot esculenta</name>
    <name type="common">Cassava</name>
    <name type="synonym">Jatropha manihot</name>
    <dbReference type="NCBI Taxonomy" id="3983"/>
    <lineage>
        <taxon>Eukaryota</taxon>
        <taxon>Viridiplantae</taxon>
        <taxon>Streptophyta</taxon>
        <taxon>Embryophyta</taxon>
        <taxon>Tracheophyta</taxon>
        <taxon>Spermatophyta</taxon>
        <taxon>Magnoliopsida</taxon>
        <taxon>eudicotyledons</taxon>
        <taxon>Gunneridae</taxon>
        <taxon>Pentapetalae</taxon>
        <taxon>rosids</taxon>
        <taxon>fabids</taxon>
        <taxon>Malpighiales</taxon>
        <taxon>Euphorbiaceae</taxon>
        <taxon>Crotonoideae</taxon>
        <taxon>Manihoteae</taxon>
        <taxon>Manihot</taxon>
    </lineage>
</organism>
<reference evidence="2" key="1">
    <citation type="submission" date="2016-02" db="EMBL/GenBank/DDBJ databases">
        <title>WGS assembly of Manihot esculenta.</title>
        <authorList>
            <person name="Bredeson J.V."/>
            <person name="Prochnik S.E."/>
            <person name="Lyons J.B."/>
            <person name="Schmutz J."/>
            <person name="Grimwood J."/>
            <person name="Vrebalov J."/>
            <person name="Bart R.S."/>
            <person name="Amuge T."/>
            <person name="Ferguson M.E."/>
            <person name="Green R."/>
            <person name="Putnam N."/>
            <person name="Stites J."/>
            <person name="Rounsley S."/>
            <person name="Rokhsar D.S."/>
        </authorList>
    </citation>
    <scope>NUCLEOTIDE SEQUENCE [LARGE SCALE GENOMIC DNA]</scope>
    <source>
        <tissue evidence="2">Leaf</tissue>
    </source>
</reference>
<proteinExistence type="predicted"/>